<dbReference type="FunFam" id="2.60.40.60:FF:000252">
    <property type="entry name" value="Cadherin related family member 2"/>
    <property type="match status" value="1"/>
</dbReference>
<feature type="domain" description="Cadherin" evidence="13">
    <location>
        <begin position="127"/>
        <end position="241"/>
    </location>
</feature>
<dbReference type="PRINTS" id="PR00205">
    <property type="entry name" value="CADHERIN"/>
</dbReference>
<evidence type="ECO:0000256" key="10">
    <source>
        <dbReference type="ARBA" id="ARBA00023136"/>
    </source>
</evidence>
<keyword evidence="3" id="KW-0597">Phosphoprotein</keyword>
<proteinExistence type="predicted"/>
<dbReference type="GO" id="GO:0050839">
    <property type="term" value="F:cell adhesion molecule binding"/>
    <property type="evidence" value="ECO:0007669"/>
    <property type="project" value="TreeGrafter"/>
</dbReference>
<evidence type="ECO:0000259" key="13">
    <source>
        <dbReference type="PROSITE" id="PS50268"/>
    </source>
</evidence>
<keyword evidence="7 11" id="KW-0106">Calcium</keyword>
<dbReference type="InterPro" id="IPR015919">
    <property type="entry name" value="Cadherin-like_sf"/>
</dbReference>
<reference evidence="14 15" key="1">
    <citation type="submission" date="2019-09" db="EMBL/GenBank/DDBJ databases">
        <title>Bird 10,000 Genomes (B10K) Project - Family phase.</title>
        <authorList>
            <person name="Zhang G."/>
        </authorList>
    </citation>
    <scope>NUCLEOTIDE SEQUENCE [LARGE SCALE GENOMIC DNA]</scope>
    <source>
        <strain evidence="14">B10K-CU-031-22</strain>
    </source>
</reference>
<evidence type="ECO:0000256" key="12">
    <source>
        <dbReference type="SAM" id="Phobius"/>
    </source>
</evidence>
<dbReference type="GO" id="GO:0005509">
    <property type="term" value="F:calcium ion binding"/>
    <property type="evidence" value="ECO:0007669"/>
    <property type="project" value="UniProtKB-UniRule"/>
</dbReference>
<dbReference type="EMBL" id="VZRC01000090">
    <property type="protein sequence ID" value="NWS54447.1"/>
    <property type="molecule type" value="Genomic_DNA"/>
</dbReference>
<dbReference type="FunFam" id="2.60.40.60:FF:000221">
    <property type="entry name" value="Cadherin related family member 2"/>
    <property type="match status" value="1"/>
</dbReference>
<feature type="transmembrane region" description="Helical" evidence="12">
    <location>
        <begin position="1151"/>
        <end position="1175"/>
    </location>
</feature>
<dbReference type="FunFam" id="2.60.40.60:FF:000098">
    <property type="entry name" value="cadherin-23 isoform X1"/>
    <property type="match status" value="1"/>
</dbReference>
<protein>
    <submittedName>
        <fullName evidence="14">CDHR2 protein</fullName>
    </submittedName>
</protein>
<dbReference type="CDD" id="cd11304">
    <property type="entry name" value="Cadherin_repeat"/>
    <property type="match status" value="8"/>
</dbReference>
<keyword evidence="5" id="KW-0732">Signal</keyword>
<feature type="domain" description="Cadherin" evidence="13">
    <location>
        <begin position="479"/>
        <end position="584"/>
    </location>
</feature>
<accession>A0A7K5GBL8</accession>
<dbReference type="GO" id="GO:0007156">
    <property type="term" value="P:homophilic cell adhesion via plasma membrane adhesion molecules"/>
    <property type="evidence" value="ECO:0007669"/>
    <property type="project" value="InterPro"/>
</dbReference>
<evidence type="ECO:0000256" key="6">
    <source>
        <dbReference type="ARBA" id="ARBA00022737"/>
    </source>
</evidence>
<keyword evidence="4 12" id="KW-0812">Transmembrane</keyword>
<dbReference type="InterPro" id="IPR020894">
    <property type="entry name" value="Cadherin_CS"/>
</dbReference>
<comment type="caution">
    <text evidence="14">The sequence shown here is derived from an EMBL/GenBank/DDBJ whole genome shotgun (WGS) entry which is preliminary data.</text>
</comment>
<keyword evidence="2" id="KW-1003">Cell membrane</keyword>
<evidence type="ECO:0000256" key="11">
    <source>
        <dbReference type="PROSITE-ProRule" id="PRU00043"/>
    </source>
</evidence>
<dbReference type="GO" id="GO:0005886">
    <property type="term" value="C:plasma membrane"/>
    <property type="evidence" value="ECO:0007669"/>
    <property type="project" value="UniProtKB-SubCell"/>
</dbReference>
<feature type="domain" description="Cadherin" evidence="13">
    <location>
        <begin position="692"/>
        <end position="809"/>
    </location>
</feature>
<dbReference type="OrthoDB" id="6491773at2759"/>
<gene>
    <name evidence="14" type="primary">Cdhr2</name>
    <name evidence="14" type="ORF">CHUBUR_R07765</name>
</gene>
<evidence type="ECO:0000256" key="9">
    <source>
        <dbReference type="ARBA" id="ARBA00022989"/>
    </source>
</evidence>
<organism evidence="14 15">
    <name type="scientific">Chunga burmeisteri</name>
    <name type="common">Black-legged seriema</name>
    <dbReference type="NCBI Taxonomy" id="1352770"/>
    <lineage>
        <taxon>Eukaryota</taxon>
        <taxon>Metazoa</taxon>
        <taxon>Chordata</taxon>
        <taxon>Craniata</taxon>
        <taxon>Vertebrata</taxon>
        <taxon>Euteleostomi</taxon>
        <taxon>Archelosauria</taxon>
        <taxon>Archosauria</taxon>
        <taxon>Dinosauria</taxon>
        <taxon>Saurischia</taxon>
        <taxon>Theropoda</taxon>
        <taxon>Coelurosauria</taxon>
        <taxon>Aves</taxon>
        <taxon>Neognathae</taxon>
        <taxon>Neoaves</taxon>
        <taxon>Telluraves</taxon>
        <taxon>Australaves</taxon>
        <taxon>Cariamiformes</taxon>
        <taxon>Cariamidae</taxon>
        <taxon>Chunga</taxon>
    </lineage>
</organism>
<sequence>RWVQGCRVQRWCSAHLLLVVSGNTAPFFNMTVVYVPEDLDLGEWGTFQLTAFDIDGDPLTYSISGPEAFYFSVDAQTGSVTLRNSLDRELQARLTITIGVFDGMNDAVSRKLTIIVEDRNDNAPVFQHLPYETSIPENMELNSIIYTVFANDSDTGNASKVRYSIEEVIPDSTKNRWLFYILPNGNVVLNGSLDYAKNTFYQLKIVAKDSGGMLHNMLTFQESSTYLSVAISDLPNLDPWFLNEPYSGSVPENCALGTTVLTVTAMDRDTGVNDEISYSITNANVPFAISATTGTITVSGPLDREQLPSEEVLLEVMAREKNLDIHGMVAQASTLVTVMVTDVNDNKPQFYHCSLPSCNFSTSAQNNFRGSIIEHSSSRLPVSNLNIVAHDPDKSINSNYELYLQGPNASAFTVSPSKIVGTGEVQLLVQDPSSVDYEISHVMVVQIIANDTGNPMDCCSMATVTIDLIDSNDHNPEFPQSTYNLSVMENSPAGTIISSNITAYDPDSGVLGQITYQLLPESIRKTFTVNTTTGAVLVQNGSLLDRETRSIYYANLQAKDSGNLVGTTVLEITVLDDNDMAPIITGSYFISVEEGQNVRTQIQAIDNDEPGNRNSKLGFKILPGPFSDNFTINAITGEMHSNEPLDRETLEDERGQMVVTVEVYDHGVPQLNSSVNVTITVGDMNDNSPMFLNQSYEFSVFEDSPGSLVGEVEATDADQTEINSRISFLIQRGNGSSNFLIRSSRLGPGHYGGQLSVDPDMSLDYDTLQQKFFSLVVLAENTAADNVGDKANVSVVVHILDLNDEPPTIVPTSLQDVYVSENGTQQGLVHMLAASDSDTNHSLVFEELAVACFKGASSAGEVCWDWFMLAPNGSVVVNSLDIDYELCDRVVLTLRAEDLYTEKGNRYSQNETLRIFITDVNDNKPLFLPTLETFVVVPEISPVDLQVATVKATDADSGPRGTITFFIVTVVLVEDNGVSRPFENLFKVVTTPEQDSYVGSVQVASNLDGSLKGQYQVTVEARDGEAPAHTAQTVLNIFTVDQSYRVRLQFVTTVDEVQSNSENIKVALITATKAGVYVVAIRSMEDTRASQAEAKSVMEAYFVYSNGTALDVNQLSMLIQSNPLALAELVNLGLAVIGPGEVAKPTRETELIGIVAGLAAFLLLFILIMILVLVLTTRSYKRKLSAMKALKVATTLSPAMMQQGAGIPGTNQYNAEGANPMLNLALDPSHDLGFHEDSSSVASVPVPIPCDHALHLQQGKAEQTDPTDEEVLVAALNLKQPTKTAYINPTFTTTDL</sequence>
<feature type="domain" description="Cadherin" evidence="13">
    <location>
        <begin position="929"/>
        <end position="1050"/>
    </location>
</feature>
<evidence type="ECO:0000313" key="14">
    <source>
        <dbReference type="EMBL" id="NWS54447.1"/>
    </source>
</evidence>
<dbReference type="FunFam" id="2.60.40.60:FF:000245">
    <property type="entry name" value="Cadherin related family member 2"/>
    <property type="match status" value="1"/>
</dbReference>
<feature type="domain" description="Cadherin" evidence="13">
    <location>
        <begin position="242"/>
        <end position="350"/>
    </location>
</feature>
<dbReference type="FunFam" id="2.60.40.60:FF:000264">
    <property type="entry name" value="Cadherin-related family member 2"/>
    <property type="match status" value="1"/>
</dbReference>
<dbReference type="InterPro" id="IPR002126">
    <property type="entry name" value="Cadherin-like_dom"/>
</dbReference>
<keyword evidence="8" id="KW-0130">Cell adhesion</keyword>
<dbReference type="FunFam" id="2.60.40.60:FF:000168">
    <property type="entry name" value="Cadherin-related family member 2"/>
    <property type="match status" value="1"/>
</dbReference>
<evidence type="ECO:0000256" key="5">
    <source>
        <dbReference type="ARBA" id="ARBA00022729"/>
    </source>
</evidence>
<dbReference type="SUPFAM" id="SSF49313">
    <property type="entry name" value="Cadherin-like"/>
    <property type="match status" value="9"/>
</dbReference>
<dbReference type="Gene3D" id="2.60.40.60">
    <property type="entry name" value="Cadherins"/>
    <property type="match status" value="9"/>
</dbReference>
<feature type="non-terminal residue" evidence="14">
    <location>
        <position position="1"/>
    </location>
</feature>
<dbReference type="SMART" id="SM00112">
    <property type="entry name" value="CA"/>
    <property type="match status" value="9"/>
</dbReference>
<evidence type="ECO:0000256" key="1">
    <source>
        <dbReference type="ARBA" id="ARBA00004251"/>
    </source>
</evidence>
<evidence type="ECO:0000313" key="15">
    <source>
        <dbReference type="Proteomes" id="UP000541181"/>
    </source>
</evidence>
<dbReference type="Pfam" id="PF00028">
    <property type="entry name" value="Cadherin"/>
    <property type="match status" value="5"/>
</dbReference>
<evidence type="ECO:0000256" key="3">
    <source>
        <dbReference type="ARBA" id="ARBA00022553"/>
    </source>
</evidence>
<feature type="domain" description="Cadherin" evidence="13">
    <location>
        <begin position="35"/>
        <end position="126"/>
    </location>
</feature>
<keyword evidence="10 12" id="KW-0472">Membrane</keyword>
<evidence type="ECO:0000256" key="8">
    <source>
        <dbReference type="ARBA" id="ARBA00022889"/>
    </source>
</evidence>
<feature type="domain" description="Cadherin" evidence="13">
    <location>
        <begin position="811"/>
        <end position="927"/>
    </location>
</feature>
<dbReference type="PANTHER" id="PTHR24026:SF133">
    <property type="entry name" value="CADHERIN-RELATED FAMILY MEMBER 2"/>
    <property type="match status" value="1"/>
</dbReference>
<keyword evidence="15" id="KW-1185">Reference proteome</keyword>
<feature type="domain" description="Cadherin" evidence="13">
    <location>
        <begin position="364"/>
        <end position="478"/>
    </location>
</feature>
<name>A0A7K5GBL8_9AVES</name>
<evidence type="ECO:0000256" key="2">
    <source>
        <dbReference type="ARBA" id="ARBA00022475"/>
    </source>
</evidence>
<feature type="non-terminal residue" evidence="14">
    <location>
        <position position="1296"/>
    </location>
</feature>
<feature type="domain" description="Cadherin" evidence="13">
    <location>
        <begin position="584"/>
        <end position="691"/>
    </location>
</feature>
<dbReference type="Proteomes" id="UP000541181">
    <property type="component" value="Unassembled WGS sequence"/>
</dbReference>
<evidence type="ECO:0000256" key="7">
    <source>
        <dbReference type="ARBA" id="ARBA00022837"/>
    </source>
</evidence>
<dbReference type="FunFam" id="2.60.40.60:FF:000094">
    <property type="entry name" value="protocadherin gamma-C4 isoform X2"/>
    <property type="match status" value="1"/>
</dbReference>
<dbReference type="PROSITE" id="PS50268">
    <property type="entry name" value="CADHERIN_2"/>
    <property type="match status" value="9"/>
</dbReference>
<keyword evidence="6" id="KW-0677">Repeat</keyword>
<dbReference type="PANTHER" id="PTHR24026">
    <property type="entry name" value="FAT ATYPICAL CADHERIN-RELATED"/>
    <property type="match status" value="1"/>
</dbReference>
<evidence type="ECO:0000256" key="4">
    <source>
        <dbReference type="ARBA" id="ARBA00022692"/>
    </source>
</evidence>
<dbReference type="PROSITE" id="PS00232">
    <property type="entry name" value="CADHERIN_1"/>
    <property type="match status" value="4"/>
</dbReference>
<comment type="subcellular location">
    <subcellularLocation>
        <location evidence="1">Cell membrane</location>
        <topology evidence="1">Single-pass type I membrane protein</topology>
    </subcellularLocation>
</comment>
<keyword evidence="9 12" id="KW-1133">Transmembrane helix</keyword>